<dbReference type="EMBL" id="CAJNOC010009249">
    <property type="protein sequence ID" value="CAF1126730.1"/>
    <property type="molecule type" value="Genomic_DNA"/>
</dbReference>
<proteinExistence type="predicted"/>
<feature type="region of interest" description="Disordered" evidence="1">
    <location>
        <begin position="148"/>
        <end position="199"/>
    </location>
</feature>
<dbReference type="GO" id="GO:0003676">
    <property type="term" value="F:nucleic acid binding"/>
    <property type="evidence" value="ECO:0007669"/>
    <property type="project" value="InterPro"/>
</dbReference>
<feature type="compositionally biased region" description="Basic and acidic residues" evidence="1">
    <location>
        <begin position="88"/>
        <end position="99"/>
    </location>
</feature>
<sequence>IKIPPYSPDINVIEHVWGDMRRYINKKYCDNIEKLRSRANKFVRLKLTQQRCQNHKRKLREILQDPQTQDEEAEVSCETIEDSSVHNNLDKNKSKENSKTSKPSTSSSQKTAKSDSNLTLNEQLLTNMSEKIDSISECLSESEIIQIREDQNDVDENGENNEDNDNKIELNEDRNENKSRANVEMHQRTDPQPSSSNKR</sequence>
<feature type="compositionally biased region" description="Low complexity" evidence="1">
    <location>
        <begin position="100"/>
        <end position="117"/>
    </location>
</feature>
<evidence type="ECO:0000313" key="3">
    <source>
        <dbReference type="Proteomes" id="UP000663879"/>
    </source>
</evidence>
<evidence type="ECO:0000256" key="1">
    <source>
        <dbReference type="SAM" id="MobiDB-lite"/>
    </source>
</evidence>
<dbReference type="Gene3D" id="3.30.420.10">
    <property type="entry name" value="Ribonuclease H-like superfamily/Ribonuclease H"/>
    <property type="match status" value="1"/>
</dbReference>
<keyword evidence="3" id="KW-1185">Reference proteome</keyword>
<reference evidence="2" key="1">
    <citation type="submission" date="2021-02" db="EMBL/GenBank/DDBJ databases">
        <authorList>
            <person name="Nowell W R."/>
        </authorList>
    </citation>
    <scope>NUCLEOTIDE SEQUENCE</scope>
    <source>
        <strain evidence="2">Ploen Becks lab</strain>
    </source>
</reference>
<feature type="compositionally biased region" description="Basic and acidic residues" evidence="1">
    <location>
        <begin position="164"/>
        <end position="189"/>
    </location>
</feature>
<accession>A0A814R0L9</accession>
<evidence type="ECO:0008006" key="4">
    <source>
        <dbReference type="Google" id="ProtNLM"/>
    </source>
</evidence>
<dbReference type="AlphaFoldDB" id="A0A814R0L9"/>
<dbReference type="InterPro" id="IPR036397">
    <property type="entry name" value="RNaseH_sf"/>
</dbReference>
<dbReference type="OrthoDB" id="2266637at2759"/>
<feature type="region of interest" description="Disordered" evidence="1">
    <location>
        <begin position="78"/>
        <end position="118"/>
    </location>
</feature>
<comment type="caution">
    <text evidence="2">The sequence shown here is derived from an EMBL/GenBank/DDBJ whole genome shotgun (WGS) entry which is preliminary data.</text>
</comment>
<gene>
    <name evidence="2" type="ORF">OXX778_LOCUS22287</name>
</gene>
<dbReference type="Proteomes" id="UP000663879">
    <property type="component" value="Unassembled WGS sequence"/>
</dbReference>
<feature type="non-terminal residue" evidence="2">
    <location>
        <position position="1"/>
    </location>
</feature>
<organism evidence="2 3">
    <name type="scientific">Brachionus calyciflorus</name>
    <dbReference type="NCBI Taxonomy" id="104777"/>
    <lineage>
        <taxon>Eukaryota</taxon>
        <taxon>Metazoa</taxon>
        <taxon>Spiralia</taxon>
        <taxon>Gnathifera</taxon>
        <taxon>Rotifera</taxon>
        <taxon>Eurotatoria</taxon>
        <taxon>Monogononta</taxon>
        <taxon>Pseudotrocha</taxon>
        <taxon>Ploima</taxon>
        <taxon>Brachionidae</taxon>
        <taxon>Brachionus</taxon>
    </lineage>
</organism>
<feature type="compositionally biased region" description="Acidic residues" evidence="1">
    <location>
        <begin position="152"/>
        <end position="163"/>
    </location>
</feature>
<evidence type="ECO:0000313" key="2">
    <source>
        <dbReference type="EMBL" id="CAF1126730.1"/>
    </source>
</evidence>
<feature type="compositionally biased region" description="Polar residues" evidence="1">
    <location>
        <begin position="190"/>
        <end position="199"/>
    </location>
</feature>
<protein>
    <recommendedName>
        <fullName evidence="4">Tc1-like transposase DDE domain-containing protein</fullName>
    </recommendedName>
</protein>
<name>A0A814R0L9_9BILA</name>